<accession>A0ABQ0NF21</accession>
<dbReference type="RefSeq" id="WP_052048831.1">
    <property type="nucleotide sequence ID" value="NZ_BDOR01000042.1"/>
</dbReference>
<sequence>MSNIRKSVSLERVSGKFIILTLLAGLLFSLGIANRADAYNASYVHFEFRWNSPYDNTYRQQKWTKSAYHLNSTSNSVTYYTAVPWGHSYKAGRTGNVSVGPARKIYTGKYKLTNYLVESYGTGNNAWIASTSYSNGHAYGSWSAD</sequence>
<proteinExistence type="predicted"/>
<dbReference type="EMBL" id="BDOR01000042">
    <property type="protein sequence ID" value="GBF03663.1"/>
    <property type="molecule type" value="Genomic_DNA"/>
</dbReference>
<evidence type="ECO:0000313" key="1">
    <source>
        <dbReference type="EMBL" id="GBF03663.1"/>
    </source>
</evidence>
<name>A0ABQ0NF21_9LACO</name>
<gene>
    <name evidence="1" type="ORF">LPPLD21_03234</name>
</gene>
<comment type="caution">
    <text evidence="1">The sequence shown here is derived from an EMBL/GenBank/DDBJ whole genome shotgun (WGS) entry which is preliminary data.</text>
</comment>
<dbReference type="Proteomes" id="UP000236162">
    <property type="component" value="Unassembled WGS sequence"/>
</dbReference>
<reference evidence="1 2" key="1">
    <citation type="submission" date="2017-04" db="EMBL/GenBank/DDBJ databases">
        <title>In vitro and in silico characterization of Lactobacillus paraplantarum D2-1, a starter culture for soymilk fermentation.</title>
        <authorList>
            <person name="Endo A."/>
            <person name="Sasaki F."/>
            <person name="Maeno S."/>
            <person name="Kanesaki Y."/>
            <person name="Kubota E."/>
            <person name="Torres G.A."/>
            <person name="Tomita S."/>
            <person name="Nakagawa J."/>
        </authorList>
    </citation>
    <scope>NUCLEOTIDE SEQUENCE [LARGE SCALE GENOMIC DNA]</scope>
    <source>
        <strain evidence="1 2">D2-1</strain>
    </source>
</reference>
<protein>
    <submittedName>
        <fullName evidence="1">Uncharacterized protein</fullName>
    </submittedName>
</protein>
<organism evidence="1 2">
    <name type="scientific">Lactiplantibacillus paraplantarum</name>
    <dbReference type="NCBI Taxonomy" id="60520"/>
    <lineage>
        <taxon>Bacteria</taxon>
        <taxon>Bacillati</taxon>
        <taxon>Bacillota</taxon>
        <taxon>Bacilli</taxon>
        <taxon>Lactobacillales</taxon>
        <taxon>Lactobacillaceae</taxon>
        <taxon>Lactiplantibacillus</taxon>
    </lineage>
</organism>
<evidence type="ECO:0000313" key="2">
    <source>
        <dbReference type="Proteomes" id="UP000236162"/>
    </source>
</evidence>
<keyword evidence="2" id="KW-1185">Reference proteome</keyword>